<name>A0AAD8ANF5_BIOPF</name>
<dbReference type="Proteomes" id="UP001233172">
    <property type="component" value="Unassembled WGS sequence"/>
</dbReference>
<gene>
    <name evidence="2" type="ORF">Bpfe_031051</name>
</gene>
<organism evidence="2 3">
    <name type="scientific">Biomphalaria pfeifferi</name>
    <name type="common">Bloodfluke planorb</name>
    <name type="synonym">Freshwater snail</name>
    <dbReference type="NCBI Taxonomy" id="112525"/>
    <lineage>
        <taxon>Eukaryota</taxon>
        <taxon>Metazoa</taxon>
        <taxon>Spiralia</taxon>
        <taxon>Lophotrochozoa</taxon>
        <taxon>Mollusca</taxon>
        <taxon>Gastropoda</taxon>
        <taxon>Heterobranchia</taxon>
        <taxon>Euthyneura</taxon>
        <taxon>Panpulmonata</taxon>
        <taxon>Hygrophila</taxon>
        <taxon>Lymnaeoidea</taxon>
        <taxon>Planorbidae</taxon>
        <taxon>Biomphalaria</taxon>
    </lineage>
</organism>
<keyword evidence="3" id="KW-1185">Reference proteome</keyword>
<accession>A0AAD8ANF5</accession>
<evidence type="ECO:0000313" key="2">
    <source>
        <dbReference type="EMBL" id="KAK0039522.1"/>
    </source>
</evidence>
<dbReference type="EMBL" id="JASAOG010000443">
    <property type="protein sequence ID" value="KAK0039522.1"/>
    <property type="molecule type" value="Genomic_DNA"/>
</dbReference>
<feature type="region of interest" description="Disordered" evidence="1">
    <location>
        <begin position="51"/>
        <end position="115"/>
    </location>
</feature>
<proteinExistence type="predicted"/>
<reference evidence="2" key="1">
    <citation type="journal article" date="2023" name="PLoS Negl. Trop. Dis.">
        <title>A genome sequence for Biomphalaria pfeifferi, the major vector snail for the human-infecting parasite Schistosoma mansoni.</title>
        <authorList>
            <person name="Bu L."/>
            <person name="Lu L."/>
            <person name="Laidemitt M.R."/>
            <person name="Zhang S.M."/>
            <person name="Mutuku M."/>
            <person name="Mkoji G."/>
            <person name="Steinauer M."/>
            <person name="Loker E.S."/>
        </authorList>
    </citation>
    <scope>NUCLEOTIDE SEQUENCE</scope>
    <source>
        <strain evidence="2">KasaAsao</strain>
    </source>
</reference>
<comment type="caution">
    <text evidence="2">The sequence shown here is derived from an EMBL/GenBank/DDBJ whole genome shotgun (WGS) entry which is preliminary data.</text>
</comment>
<evidence type="ECO:0000313" key="3">
    <source>
        <dbReference type="Proteomes" id="UP001233172"/>
    </source>
</evidence>
<dbReference type="AlphaFoldDB" id="A0AAD8ANF5"/>
<feature type="compositionally biased region" description="Low complexity" evidence="1">
    <location>
        <begin position="61"/>
        <end position="106"/>
    </location>
</feature>
<evidence type="ECO:0000256" key="1">
    <source>
        <dbReference type="SAM" id="MobiDB-lite"/>
    </source>
</evidence>
<reference evidence="2" key="2">
    <citation type="submission" date="2023-04" db="EMBL/GenBank/DDBJ databases">
        <authorList>
            <person name="Bu L."/>
            <person name="Lu L."/>
            <person name="Laidemitt M.R."/>
            <person name="Zhang S.M."/>
            <person name="Mutuku M."/>
            <person name="Mkoji G."/>
            <person name="Steinauer M."/>
            <person name="Loker E.S."/>
        </authorList>
    </citation>
    <scope>NUCLEOTIDE SEQUENCE</scope>
    <source>
        <strain evidence="2">KasaAsao</strain>
        <tissue evidence="2">Whole Snail</tissue>
    </source>
</reference>
<sequence>MTPKVTALIQTGVRQAVVKCQAEINLLDSPVCRRELFTNDQTIRVLRGTIHLPPVAGGGNDNKAAGGANENKAAGGANENKAAGGANKNKAAGGANENKAAGGANKNKAEGGGNE</sequence>
<protein>
    <submittedName>
        <fullName evidence="2">Uncharacterized protein</fullName>
    </submittedName>
</protein>